<dbReference type="GO" id="GO:0005737">
    <property type="term" value="C:cytoplasm"/>
    <property type="evidence" value="ECO:0007669"/>
    <property type="project" value="TreeGrafter"/>
</dbReference>
<dbReference type="InterPro" id="IPR004162">
    <property type="entry name" value="SINA-like_animal"/>
</dbReference>
<dbReference type="InterPro" id="IPR001841">
    <property type="entry name" value="Znf_RING"/>
</dbReference>
<dbReference type="EMBL" id="MN740350">
    <property type="protein sequence ID" value="QHU01938.1"/>
    <property type="molecule type" value="Genomic_DNA"/>
</dbReference>
<dbReference type="AlphaFoldDB" id="A0A6C0JDW5"/>
<dbReference type="GO" id="GO:0061630">
    <property type="term" value="F:ubiquitin protein ligase activity"/>
    <property type="evidence" value="ECO:0007669"/>
    <property type="project" value="TreeGrafter"/>
</dbReference>
<dbReference type="PROSITE" id="PS50089">
    <property type="entry name" value="ZF_RING_2"/>
    <property type="match status" value="1"/>
</dbReference>
<feature type="domain" description="RING-type" evidence="1">
    <location>
        <begin position="11"/>
        <end position="51"/>
    </location>
</feature>
<dbReference type="PANTHER" id="PTHR45877:SF2">
    <property type="entry name" value="E3 UBIQUITIN-PROTEIN LIGASE SINA-RELATED"/>
    <property type="match status" value="1"/>
</dbReference>
<dbReference type="PANTHER" id="PTHR45877">
    <property type="entry name" value="E3 UBIQUITIN-PROTEIN LIGASE SIAH2"/>
    <property type="match status" value="1"/>
</dbReference>
<dbReference type="SUPFAM" id="SSF57850">
    <property type="entry name" value="RING/U-box"/>
    <property type="match status" value="1"/>
</dbReference>
<dbReference type="GO" id="GO:0031624">
    <property type="term" value="F:ubiquitin conjugating enzyme binding"/>
    <property type="evidence" value="ECO:0007669"/>
    <property type="project" value="TreeGrafter"/>
</dbReference>
<reference evidence="2" key="1">
    <citation type="journal article" date="2020" name="Nature">
        <title>Giant virus diversity and host interactions through global metagenomics.</title>
        <authorList>
            <person name="Schulz F."/>
            <person name="Roux S."/>
            <person name="Paez-Espino D."/>
            <person name="Jungbluth S."/>
            <person name="Walsh D.A."/>
            <person name="Denef V.J."/>
            <person name="McMahon K.D."/>
            <person name="Konstantinidis K.T."/>
            <person name="Eloe-Fadrosh E.A."/>
            <person name="Kyrpides N.C."/>
            <person name="Woyke T."/>
        </authorList>
    </citation>
    <scope>NUCLEOTIDE SEQUENCE</scope>
    <source>
        <strain evidence="2">GVMAG-M-3300025880-56</strain>
    </source>
</reference>
<proteinExistence type="predicted"/>
<evidence type="ECO:0000259" key="1">
    <source>
        <dbReference type="PROSITE" id="PS50089"/>
    </source>
</evidence>
<dbReference type="SUPFAM" id="SSF49599">
    <property type="entry name" value="TRAF domain-like"/>
    <property type="match status" value="1"/>
</dbReference>
<protein>
    <recommendedName>
        <fullName evidence="1">RING-type domain-containing protein</fullName>
    </recommendedName>
</protein>
<name>A0A6C0JDW5_9ZZZZ</name>
<dbReference type="InterPro" id="IPR013083">
    <property type="entry name" value="Znf_RING/FYVE/PHD"/>
</dbReference>
<evidence type="ECO:0000313" key="2">
    <source>
        <dbReference type="EMBL" id="QHU01938.1"/>
    </source>
</evidence>
<sequence>MNEELVETFICIVCNDYIRGVIYSCDNGHILCYDCYCKTKQNGNIKCPICRCVNLFRNKFSENISKICLREIKAKCKFDCDFDDFVPKLLNHENKCLKRSIKCFSNFCNWEGHLEDFYEHAKSQECVDIVDDFQLVNNKYTFNINKKNVNKLLVTNNIYGLPVVFPPVWIMGDGLKHKFIFLNIIFSNNFYIIFCDSPLPDTTYNSPDIEIEVKKNKLHFSFKGICSNNSDFLNILSLQSDQIDALEDDLGNINLQLSVTLNN</sequence>
<accession>A0A6C0JDW5</accession>
<organism evidence="2">
    <name type="scientific">viral metagenome</name>
    <dbReference type="NCBI Taxonomy" id="1070528"/>
    <lineage>
        <taxon>unclassified sequences</taxon>
        <taxon>metagenomes</taxon>
        <taxon>organismal metagenomes</taxon>
    </lineage>
</organism>
<dbReference type="GO" id="GO:0043161">
    <property type="term" value="P:proteasome-mediated ubiquitin-dependent protein catabolic process"/>
    <property type="evidence" value="ECO:0007669"/>
    <property type="project" value="TreeGrafter"/>
</dbReference>
<dbReference type="Gene3D" id="3.30.40.10">
    <property type="entry name" value="Zinc/RING finger domain, C3HC4 (zinc finger)"/>
    <property type="match status" value="1"/>
</dbReference>